<feature type="transmembrane region" description="Helical" evidence="1">
    <location>
        <begin position="112"/>
        <end position="133"/>
    </location>
</feature>
<proteinExistence type="predicted"/>
<accession>A0A5F2C3E0</accession>
<name>A0A5F2C3E0_9LEPT</name>
<evidence type="ECO:0000313" key="4">
    <source>
        <dbReference type="Proteomes" id="UP000297832"/>
    </source>
</evidence>
<evidence type="ECO:0000313" key="2">
    <source>
        <dbReference type="EMBL" id="TGM12982.1"/>
    </source>
</evidence>
<reference evidence="4 5" key="2">
    <citation type="journal article" date="2019" name="PLoS Negl. Trop. Dis.">
        <title>Revisiting the worldwide diversity of Leptospira species in the environment.</title>
        <authorList>
            <person name="Vincent A.T."/>
            <person name="Schiettekatte O."/>
            <person name="Bourhy P."/>
            <person name="Veyrier F.J."/>
            <person name="Picardeau M."/>
        </authorList>
    </citation>
    <scope>NUCLEOTIDE SEQUENCE [LARGE SCALE GENOMIC DNA]</scope>
    <source>
        <strain evidence="2 4">201702405</strain>
        <strain evidence="5">201702406</strain>
    </source>
</reference>
<evidence type="ECO:0000313" key="5">
    <source>
        <dbReference type="Proteomes" id="UP000298057"/>
    </source>
</evidence>
<dbReference type="Proteomes" id="UP000297832">
    <property type="component" value="Unassembled WGS sequence"/>
</dbReference>
<keyword evidence="1" id="KW-0812">Transmembrane</keyword>
<keyword evidence="1" id="KW-0472">Membrane</keyword>
<dbReference type="RefSeq" id="WP_135627247.1">
    <property type="nucleotide sequence ID" value="NZ_RQGU01000090.1"/>
</dbReference>
<dbReference type="Proteomes" id="UP000298057">
    <property type="component" value="Unassembled WGS sequence"/>
</dbReference>
<comment type="caution">
    <text evidence="2">The sequence shown here is derived from an EMBL/GenBank/DDBJ whole genome shotgun (WGS) entry which is preliminary data.</text>
</comment>
<feature type="transmembrane region" description="Helical" evidence="1">
    <location>
        <begin position="7"/>
        <end position="24"/>
    </location>
</feature>
<organism evidence="2 4">
    <name type="scientific">Leptospira selangorensis</name>
    <dbReference type="NCBI Taxonomy" id="2484982"/>
    <lineage>
        <taxon>Bacteria</taxon>
        <taxon>Pseudomonadati</taxon>
        <taxon>Spirochaetota</taxon>
        <taxon>Spirochaetia</taxon>
        <taxon>Leptospirales</taxon>
        <taxon>Leptospiraceae</taxon>
        <taxon>Leptospira</taxon>
    </lineage>
</organism>
<gene>
    <name evidence="2" type="ORF">EHQ81_12060</name>
    <name evidence="3" type="ORF">EHQ82_09685</name>
</gene>
<dbReference type="EMBL" id="RQGV01000015">
    <property type="protein sequence ID" value="TGM12982.1"/>
    <property type="molecule type" value="Genomic_DNA"/>
</dbReference>
<evidence type="ECO:0000256" key="1">
    <source>
        <dbReference type="SAM" id="Phobius"/>
    </source>
</evidence>
<dbReference type="EMBL" id="RQGU01000090">
    <property type="protein sequence ID" value="TGM21266.1"/>
    <property type="molecule type" value="Genomic_DNA"/>
</dbReference>
<sequence length="197" mass="22846">MRKYFRLISFVLSINLNCATFIFYPENFEKVATNESRSEINKKTFGINVKYKLFNDDVEELPSPKRQNEISKMLENFMLKSGYVSQVKSNTESAEINCDIIYTKKIYPQDGLTFLSGITLLIIPTMFSINTIIDVSFKDKKGKLLGRYERNAESFNWLGLVFLPAMPFYFPEVEGREMHLQLISSIFKEASLNNILK</sequence>
<feature type="transmembrane region" description="Helical" evidence="1">
    <location>
        <begin position="154"/>
        <end position="170"/>
    </location>
</feature>
<reference evidence="3" key="1">
    <citation type="submission" date="2018-10" db="EMBL/GenBank/DDBJ databases">
        <authorList>
            <person name="Vincent A.T."/>
            <person name="Schiettekatte O."/>
            <person name="Bourhy P."/>
            <person name="Veyrier F.J."/>
            <person name="Picardeau M."/>
        </authorList>
    </citation>
    <scope>NUCLEOTIDE SEQUENCE</scope>
    <source>
        <strain evidence="3">201702406</strain>
    </source>
</reference>
<evidence type="ECO:0000313" key="3">
    <source>
        <dbReference type="EMBL" id="TGM21266.1"/>
    </source>
</evidence>
<evidence type="ECO:0008006" key="6">
    <source>
        <dbReference type="Google" id="ProtNLM"/>
    </source>
</evidence>
<keyword evidence="1" id="KW-1133">Transmembrane helix</keyword>
<keyword evidence="5" id="KW-1185">Reference proteome</keyword>
<protein>
    <recommendedName>
        <fullName evidence="6">DUF4136 domain-containing protein</fullName>
    </recommendedName>
</protein>
<dbReference type="AlphaFoldDB" id="A0A5F2C3E0"/>